<evidence type="ECO:0000313" key="2">
    <source>
        <dbReference type="Proteomes" id="UP000326951"/>
    </source>
</evidence>
<dbReference type="Proteomes" id="UP000326951">
    <property type="component" value="Chromosome"/>
</dbReference>
<proteinExistence type="predicted"/>
<name>A0A5K7X368_9BACL</name>
<accession>A0A5K7X368</accession>
<protein>
    <submittedName>
        <fullName evidence="1">Uncharacterized protein</fullName>
    </submittedName>
</protein>
<evidence type="ECO:0000313" key="1">
    <source>
        <dbReference type="EMBL" id="BBN99378.1"/>
    </source>
</evidence>
<gene>
    <name evidence="1" type="ORF">St703_20830</name>
</gene>
<dbReference type="EMBL" id="AP021853">
    <property type="protein sequence ID" value="BBN99378.1"/>
    <property type="molecule type" value="Genomic_DNA"/>
</dbReference>
<organism evidence="1 2">
    <name type="scientific">Sporolactobacillus terrae</name>
    <dbReference type="NCBI Taxonomy" id="269673"/>
    <lineage>
        <taxon>Bacteria</taxon>
        <taxon>Bacillati</taxon>
        <taxon>Bacillota</taxon>
        <taxon>Bacilli</taxon>
        <taxon>Bacillales</taxon>
        <taxon>Sporolactobacillaceae</taxon>
        <taxon>Sporolactobacillus</taxon>
    </lineage>
</organism>
<sequence length="101" mass="11657">MYTDQGEYIRNRGLLSMDSIKDLLEIWKNQTSLLAFEEEATAYMYQFMRRSVEQVFSLLDQAITREKQAEGWKVDSHKDTYSLIFIWTCDAAGGSCLLSVG</sequence>
<dbReference type="AlphaFoldDB" id="A0A5K7X368"/>
<reference evidence="1 2" key="1">
    <citation type="submission" date="2019-09" db="EMBL/GenBank/DDBJ databases">
        <title>Complete genome sequence of Sporolactobacillus terrae 70-3.</title>
        <authorList>
            <person name="Tanaka N."/>
            <person name="Shiwa Y."/>
            <person name="Fujita N."/>
            <person name="Tanasupawat S."/>
        </authorList>
    </citation>
    <scope>NUCLEOTIDE SEQUENCE [LARGE SCALE GENOMIC DNA]</scope>
    <source>
        <strain evidence="1 2">70-3</strain>
    </source>
</reference>